<keyword evidence="1" id="KW-0732">Signal</keyword>
<evidence type="ECO:0000313" key="2">
    <source>
        <dbReference type="EMBL" id="QJR15723.1"/>
    </source>
</evidence>
<evidence type="ECO:0000256" key="1">
    <source>
        <dbReference type="SAM" id="SignalP"/>
    </source>
</evidence>
<protein>
    <recommendedName>
        <fullName evidence="4">Outer membrane lipoprotein carrier protein LolA</fullName>
    </recommendedName>
</protein>
<dbReference type="Gene3D" id="2.50.20.10">
    <property type="entry name" value="Lipoprotein localisation LolA/LolB/LppX"/>
    <property type="match status" value="1"/>
</dbReference>
<dbReference type="InterPro" id="IPR004564">
    <property type="entry name" value="OM_lipoprot_carrier_LolA-like"/>
</dbReference>
<feature type="chain" id="PRO_5026839980" description="Outer membrane lipoprotein carrier protein LolA" evidence="1">
    <location>
        <begin position="18"/>
        <end position="181"/>
    </location>
</feature>
<dbReference type="Pfam" id="PF19574">
    <property type="entry name" value="LolA_3"/>
    <property type="match status" value="1"/>
</dbReference>
<sequence>MKRLLAVLALAALPAHALDEAGLMQLLAATTEVAKPYTEKKFSPLLIGSVDSAGTLRYRKGEVLEKQVATPRAERYRILADAVSVERNGKEQRIAFSSRPALAGLAASLRGVLSGNAAELRKHFALKVEGNEAAWTLELTPTGDVLRSYVERVLVAGRAGRVTRIETFETNGDRTLMEIGP</sequence>
<dbReference type="Proteomes" id="UP000503096">
    <property type="component" value="Chromosome"/>
</dbReference>
<proteinExistence type="predicted"/>
<gene>
    <name evidence="2" type="ORF">DSM104440_02549</name>
</gene>
<evidence type="ECO:0000313" key="3">
    <source>
        <dbReference type="Proteomes" id="UP000503096"/>
    </source>
</evidence>
<name>A0A6M4HAN3_9PROT</name>
<feature type="signal peptide" evidence="1">
    <location>
        <begin position="1"/>
        <end position="17"/>
    </location>
</feature>
<organism evidence="2 3">
    <name type="scientific">Usitatibacter palustris</name>
    <dbReference type="NCBI Taxonomy" id="2732487"/>
    <lineage>
        <taxon>Bacteria</taxon>
        <taxon>Pseudomonadati</taxon>
        <taxon>Pseudomonadota</taxon>
        <taxon>Betaproteobacteria</taxon>
        <taxon>Nitrosomonadales</taxon>
        <taxon>Usitatibacteraceae</taxon>
        <taxon>Usitatibacter</taxon>
    </lineage>
</organism>
<accession>A0A6M4HAN3</accession>
<dbReference type="AlphaFoldDB" id="A0A6M4HAN3"/>
<keyword evidence="3" id="KW-1185">Reference proteome</keyword>
<dbReference type="RefSeq" id="WP_171163261.1">
    <property type="nucleotide sequence ID" value="NZ_CP053073.1"/>
</dbReference>
<dbReference type="InParanoid" id="A0A6M4HAN3"/>
<dbReference type="EMBL" id="CP053073">
    <property type="protein sequence ID" value="QJR15723.1"/>
    <property type="molecule type" value="Genomic_DNA"/>
</dbReference>
<evidence type="ECO:0008006" key="4">
    <source>
        <dbReference type="Google" id="ProtNLM"/>
    </source>
</evidence>
<reference evidence="2 3" key="1">
    <citation type="submission" date="2020-04" db="EMBL/GenBank/DDBJ databases">
        <title>Usitatibacter rugosus gen. nov., sp. nov. and Usitatibacter palustris sp. nov., novel members of Usitatibacteraceae fam. nov. within the order Nitrosomonadales isolated from soil.</title>
        <authorList>
            <person name="Huber K.J."/>
            <person name="Neumann-Schaal M."/>
            <person name="Geppert A."/>
            <person name="Luckner M."/>
            <person name="Wanner G."/>
            <person name="Overmann J."/>
        </authorList>
    </citation>
    <scope>NUCLEOTIDE SEQUENCE [LARGE SCALE GENOMIC DNA]</scope>
    <source>
        <strain evidence="2 3">Swamp67</strain>
    </source>
</reference>
<dbReference type="KEGG" id="upl:DSM104440_02549"/>